<reference evidence="11" key="2">
    <citation type="submission" date="2011-06" db="UniProtKB">
        <authorList>
            <consortium name="Ensembl"/>
        </authorList>
    </citation>
    <scope>IDENTIFICATION</scope>
</reference>
<evidence type="ECO:0000313" key="12">
    <source>
        <dbReference type="Proteomes" id="UP000008143"/>
    </source>
</evidence>
<dbReference type="InterPro" id="IPR051891">
    <property type="entry name" value="TBK1-IKBKE_adapters"/>
</dbReference>
<feature type="domain" description="Tbk1/Ikki binding" evidence="10">
    <location>
        <begin position="220"/>
        <end position="260"/>
    </location>
</feature>
<sequence>MELIPNSYCNTSDMDSALDDDICILTHEKADCMQRRDQRTPFSASSGEASVASHFALVTAYEDIKKRLKETEKENYSLKRRLRQLEEKLSGNNETSMVEKSLQEMYIERDSLLNRLNIMEKERLECTKTLNEQLQSKELELLQIRTELETHQVMKSLNKNPSDWEIEKMNNDLKMRSLEQELQLSREECRLLRAELQRKKDSAVDMNSLDECLNLIPESESSMRQAFWELKKEMSNLHLMTEVQGKVLRKLKAAVTASQKAYHTGSEQEDELLAACDVPKIPILRSSSNVPAPKPQGHIKPGFSHWTHERPIPVGGTDSEDSDSYQKTSFGESSWVMPSPPKPNETIFWEPKNDSSKTYVAHYYNAYDNFNS</sequence>
<feature type="coiled-coil region" evidence="8">
    <location>
        <begin position="61"/>
        <end position="147"/>
    </location>
</feature>
<dbReference type="KEGG" id="xtr:100487986"/>
<dbReference type="PANTHER" id="PTHR14432:SF6">
    <property type="entry name" value="5-AZACYTIDINE-INDUCED PROTEIN 2"/>
    <property type="match status" value="1"/>
</dbReference>
<dbReference type="Pfam" id="PF12845">
    <property type="entry name" value="TBD"/>
    <property type="match status" value="1"/>
</dbReference>
<dbReference type="GeneTree" id="ENSGT00940000153704"/>
<dbReference type="RefSeq" id="XP_002932446.3">
    <property type="nucleotide sequence ID" value="XM_002932400.5"/>
</dbReference>
<organism evidence="11">
    <name type="scientific">Xenopus tropicalis</name>
    <name type="common">Western clawed frog</name>
    <name type="synonym">Silurana tropicalis</name>
    <dbReference type="NCBI Taxonomy" id="8364"/>
    <lineage>
        <taxon>Eukaryota</taxon>
        <taxon>Metazoa</taxon>
        <taxon>Chordata</taxon>
        <taxon>Craniata</taxon>
        <taxon>Vertebrata</taxon>
        <taxon>Euteleostomi</taxon>
        <taxon>Amphibia</taxon>
        <taxon>Batrachia</taxon>
        <taxon>Anura</taxon>
        <taxon>Pipoidea</taxon>
        <taxon>Pipidae</taxon>
        <taxon>Xenopodinae</taxon>
        <taxon>Xenopus</taxon>
        <taxon>Silurana</taxon>
    </lineage>
</organism>
<dbReference type="HOGENOM" id="CLU_059745_0_0_1"/>
<dbReference type="OMA" id="PWPSQSC"/>
<dbReference type="InterPro" id="IPR024581">
    <property type="entry name" value="TBD"/>
</dbReference>
<evidence type="ECO:0000256" key="9">
    <source>
        <dbReference type="SAM" id="MobiDB-lite"/>
    </source>
</evidence>
<accession>F6RX86</accession>
<evidence type="ECO:0000256" key="2">
    <source>
        <dbReference type="ARBA" id="ARBA00022490"/>
    </source>
</evidence>
<keyword evidence="2" id="KW-0963">Cytoplasm</keyword>
<evidence type="ECO:0000256" key="7">
    <source>
        <dbReference type="ARBA" id="ARBA00045676"/>
    </source>
</evidence>
<evidence type="ECO:0000313" key="11">
    <source>
        <dbReference type="Ensembl" id="ENSXETP00000036581"/>
    </source>
</evidence>
<dbReference type="AlphaFoldDB" id="F6RX86"/>
<feature type="region of interest" description="Disordered" evidence="9">
    <location>
        <begin position="287"/>
        <end position="341"/>
    </location>
</feature>
<gene>
    <name evidence="11 13 14" type="primary">azi2</name>
</gene>
<comment type="subcellular location">
    <subcellularLocation>
        <location evidence="1">Cytoplasm</location>
    </subcellularLocation>
</comment>
<dbReference type="GeneID" id="100487986"/>
<dbReference type="AGR" id="Xenbase:XB-GENE-981676"/>
<evidence type="ECO:0000256" key="6">
    <source>
        <dbReference type="ARBA" id="ARBA00040858"/>
    </source>
</evidence>
<dbReference type="Ensembl" id="ENSXETT00000036581">
    <property type="protein sequence ID" value="ENSXETP00000036581"/>
    <property type="gene ID" value="ENSXETG00000016774"/>
</dbReference>
<protein>
    <recommendedName>
        <fullName evidence="6">5-azacytidine-induced protein 2</fullName>
    </recommendedName>
</protein>
<evidence type="ECO:0000313" key="13">
    <source>
        <dbReference type="RefSeq" id="XP_002932446.3"/>
    </source>
</evidence>
<evidence type="ECO:0000256" key="4">
    <source>
        <dbReference type="ARBA" id="ARBA00022843"/>
    </source>
</evidence>
<reference evidence="13" key="3">
    <citation type="submission" date="2025-04" db="UniProtKB">
        <authorList>
            <consortium name="RefSeq"/>
        </authorList>
    </citation>
    <scope>IDENTIFICATION</scope>
    <source>
        <strain evidence="13">Nigerian</strain>
        <tissue evidence="13">Liver and blood</tissue>
    </source>
</reference>
<keyword evidence="12" id="KW-1185">Reference proteome</keyword>
<dbReference type="GO" id="GO:0005737">
    <property type="term" value="C:cytoplasm"/>
    <property type="evidence" value="ECO:0000318"/>
    <property type="project" value="GO_Central"/>
</dbReference>
<dbReference type="Proteomes" id="UP000008143">
    <property type="component" value="Chromosome 6"/>
</dbReference>
<evidence type="ECO:0000256" key="3">
    <source>
        <dbReference type="ARBA" id="ARBA00022553"/>
    </source>
</evidence>
<reference evidence="11" key="1">
    <citation type="journal article" date="2010" name="Science">
        <title>The genome of the Western clawed frog Xenopus tropicalis.</title>
        <authorList>
            <person name="Hellsten U."/>
            <person name="Harland R.M."/>
            <person name="Gilchrist M.J."/>
            <person name="Hendrix D."/>
            <person name="Jurka J."/>
            <person name="Kapitonov V."/>
            <person name="Ovcharenko I."/>
            <person name="Putnam N.H."/>
            <person name="Shu S."/>
            <person name="Taher L."/>
            <person name="Blitz I.L."/>
            <person name="Blumberg B."/>
            <person name="Dichmann D.S."/>
            <person name="Dubchak I."/>
            <person name="Amaya E."/>
            <person name="Detter J.C."/>
            <person name="Fletcher R."/>
            <person name="Gerhard D.S."/>
            <person name="Goodstein D."/>
            <person name="Graves T."/>
            <person name="Grigoriev I.V."/>
            <person name="Grimwood J."/>
            <person name="Kawashima T."/>
            <person name="Lindquist E."/>
            <person name="Lucas S.M."/>
            <person name="Mead P.E."/>
            <person name="Mitros T."/>
            <person name="Ogino H."/>
            <person name="Ohta Y."/>
            <person name="Poliakov A.V."/>
            <person name="Pollet N."/>
            <person name="Robert J."/>
            <person name="Salamov A."/>
            <person name="Sater A.K."/>
            <person name="Schmutz J."/>
            <person name="Terry A."/>
            <person name="Vize P.D."/>
            <person name="Warren W.C."/>
            <person name="Wells D."/>
            <person name="Wills A."/>
            <person name="Wilson R.K."/>
            <person name="Zimmerman L.B."/>
            <person name="Zorn A.M."/>
            <person name="Grainger R."/>
            <person name="Grammer T."/>
            <person name="Khokha M.K."/>
            <person name="Richardson P.M."/>
            <person name="Rokhsar D.S."/>
        </authorList>
    </citation>
    <scope>NUCLEOTIDE SEQUENCE [LARGE SCALE GENOMIC DNA]</scope>
    <source>
        <strain evidence="11">Nigerian</strain>
    </source>
</reference>
<dbReference type="ExpressionAtlas" id="F6RX86">
    <property type="expression patterns" value="baseline"/>
</dbReference>
<evidence type="ECO:0000259" key="10">
    <source>
        <dbReference type="Pfam" id="PF12845"/>
    </source>
</evidence>
<dbReference type="CTD" id="64343"/>
<feature type="coiled-coil region" evidence="8">
    <location>
        <begin position="175"/>
        <end position="202"/>
    </location>
</feature>
<comment type="function">
    <text evidence="7">Adapter protein which binds TBK1 and IKBKE playing a role in antiviral innate immunity. Activates serine/threonine-protein kinase TBK1 and facilitates its oligomerization. Enhances the phosphorylation of NF-kappa-B p65 subunit RELA by TBK1. Promotes TBK1-induced as well as TNF-alpha or PMA-induced activation of NF-kappa-B. Participates in IFNB promoter activation via TICAM1.</text>
</comment>
<keyword evidence="4" id="KW-0832">Ubl conjugation</keyword>
<keyword evidence="3" id="KW-0597">Phosphoprotein</keyword>
<dbReference type="PANTHER" id="PTHR14432">
    <property type="entry name" value="PROSAPIP2 PROTEIN/5-AZACYTIDINE INDUCED GENE 2"/>
    <property type="match status" value="1"/>
</dbReference>
<evidence type="ECO:0000256" key="1">
    <source>
        <dbReference type="ARBA" id="ARBA00004496"/>
    </source>
</evidence>
<dbReference type="Xenbase" id="XB-GENE-981676">
    <property type="gene designation" value="azi2"/>
</dbReference>
<keyword evidence="5 8" id="KW-0175">Coiled coil</keyword>
<evidence type="ECO:0000256" key="5">
    <source>
        <dbReference type="ARBA" id="ARBA00023054"/>
    </source>
</evidence>
<name>F6RX86_XENTR</name>
<dbReference type="Bgee" id="ENSXETG00000016774">
    <property type="expression patterns" value="Expressed in ovary and 18 other cell types or tissues"/>
</dbReference>
<dbReference type="OrthoDB" id="8744179at2759"/>
<proteinExistence type="predicted"/>
<dbReference type="eggNOG" id="ENOG502QV07">
    <property type="taxonomic scope" value="Eukaryota"/>
</dbReference>
<evidence type="ECO:0000313" key="14">
    <source>
        <dbReference type="Xenbase" id="XB-GENE-981676"/>
    </source>
</evidence>
<evidence type="ECO:0000256" key="8">
    <source>
        <dbReference type="SAM" id="Coils"/>
    </source>
</evidence>